<organism evidence="1 2">
    <name type="scientific">Halosimplex aquaticum</name>
    <dbReference type="NCBI Taxonomy" id="3026162"/>
    <lineage>
        <taxon>Archaea</taxon>
        <taxon>Methanobacteriati</taxon>
        <taxon>Methanobacteriota</taxon>
        <taxon>Stenosarchaea group</taxon>
        <taxon>Halobacteria</taxon>
        <taxon>Halobacteriales</taxon>
        <taxon>Haloarculaceae</taxon>
        <taxon>Halosimplex</taxon>
    </lineage>
</organism>
<dbReference type="AlphaFoldDB" id="A0ABD5Y115"/>
<dbReference type="Pfam" id="PF21900">
    <property type="entry name" value="DUF6920"/>
    <property type="match status" value="1"/>
</dbReference>
<dbReference type="Proteomes" id="UP001596432">
    <property type="component" value="Unassembled WGS sequence"/>
</dbReference>
<reference evidence="1 2" key="1">
    <citation type="journal article" date="2019" name="Int. J. Syst. Evol. Microbiol.">
        <title>The Global Catalogue of Microorganisms (GCM) 10K type strain sequencing project: providing services to taxonomists for standard genome sequencing and annotation.</title>
        <authorList>
            <consortium name="The Broad Institute Genomics Platform"/>
            <consortium name="The Broad Institute Genome Sequencing Center for Infectious Disease"/>
            <person name="Wu L."/>
            <person name="Ma J."/>
        </authorList>
    </citation>
    <scope>NUCLEOTIDE SEQUENCE [LARGE SCALE GENOMIC DNA]</scope>
    <source>
        <strain evidence="1 2">XZYJT29</strain>
    </source>
</reference>
<sequence>MADLPRPVRRYFEAVLEPGQRPVRSVRLTQCGEFRPGGVDDPWKPMTATQDYSVDPPGFVWDARVEIAPFLPVRVVDAYESGRGSLRAHLLSTIPVASSDPGPELNEGELLRYLGEAVWFPTALLPDAGVEWTAVDEGSARATIRDGETTASLVFHLDDEGLVKRVTAAERYRQEDGDYAPWTGHFGEYERRDGMALPSKAAVEWNLSEGDCQYWRARLESVDYRY</sequence>
<name>A0ABD5Y115_9EURY</name>
<accession>A0ABD5Y115</accession>
<protein>
    <submittedName>
        <fullName evidence="1">DUF6920 family protein</fullName>
    </submittedName>
</protein>
<comment type="caution">
    <text evidence="1">The sequence shown here is derived from an EMBL/GenBank/DDBJ whole genome shotgun (WGS) entry which is preliminary data.</text>
</comment>
<dbReference type="RefSeq" id="WP_328518185.1">
    <property type="nucleotide sequence ID" value="NZ_CP118158.1"/>
</dbReference>
<dbReference type="GeneID" id="78820196"/>
<evidence type="ECO:0000313" key="1">
    <source>
        <dbReference type="EMBL" id="MFC7139926.1"/>
    </source>
</evidence>
<dbReference type="InterPro" id="IPR054213">
    <property type="entry name" value="DUF6920"/>
</dbReference>
<proteinExistence type="predicted"/>
<evidence type="ECO:0000313" key="2">
    <source>
        <dbReference type="Proteomes" id="UP001596432"/>
    </source>
</evidence>
<dbReference type="EMBL" id="JBHTAS010000001">
    <property type="protein sequence ID" value="MFC7139926.1"/>
    <property type="molecule type" value="Genomic_DNA"/>
</dbReference>
<keyword evidence="2" id="KW-1185">Reference proteome</keyword>
<gene>
    <name evidence="1" type="ORF">ACFQMA_08775</name>
</gene>